<dbReference type="SMART" id="SM00849">
    <property type="entry name" value="Lactamase_B"/>
    <property type="match status" value="1"/>
</dbReference>
<dbReference type="InterPro" id="IPR036866">
    <property type="entry name" value="RibonucZ/Hydroxyglut_hydro"/>
</dbReference>
<dbReference type="EMBL" id="MHCX01000011">
    <property type="protein sequence ID" value="OGY29949.1"/>
    <property type="molecule type" value="Genomic_DNA"/>
</dbReference>
<evidence type="ECO:0000313" key="3">
    <source>
        <dbReference type="Proteomes" id="UP000177821"/>
    </source>
</evidence>
<organism evidence="2 3">
    <name type="scientific">Candidatus Woykebacteria bacterium RIFCSPHIGHO2_02_FULL_43_16b</name>
    <dbReference type="NCBI Taxonomy" id="1802601"/>
    <lineage>
        <taxon>Bacteria</taxon>
        <taxon>Candidatus Woykeibacteriota</taxon>
    </lineage>
</organism>
<dbReference type="PANTHER" id="PTHR42663:SF6">
    <property type="entry name" value="HYDROLASE C777.06C-RELATED"/>
    <property type="match status" value="1"/>
</dbReference>
<proteinExistence type="predicted"/>
<dbReference type="SUPFAM" id="SSF56281">
    <property type="entry name" value="Metallo-hydrolase/oxidoreductase"/>
    <property type="match status" value="1"/>
</dbReference>
<feature type="domain" description="Metallo-beta-lactamase" evidence="1">
    <location>
        <begin position="34"/>
        <end position="218"/>
    </location>
</feature>
<reference evidence="2 3" key="1">
    <citation type="journal article" date="2016" name="Nat. Commun.">
        <title>Thousands of microbial genomes shed light on interconnected biogeochemical processes in an aquifer system.</title>
        <authorList>
            <person name="Anantharaman K."/>
            <person name="Brown C.T."/>
            <person name="Hug L.A."/>
            <person name="Sharon I."/>
            <person name="Castelle C.J."/>
            <person name="Probst A.J."/>
            <person name="Thomas B.C."/>
            <person name="Singh A."/>
            <person name="Wilkins M.J."/>
            <person name="Karaoz U."/>
            <person name="Brodie E.L."/>
            <person name="Williams K.H."/>
            <person name="Hubbard S.S."/>
            <person name="Banfield J.F."/>
        </authorList>
    </citation>
    <scope>NUCLEOTIDE SEQUENCE [LARGE SCALE GENOMIC DNA]</scope>
</reference>
<evidence type="ECO:0000313" key="2">
    <source>
        <dbReference type="EMBL" id="OGY29949.1"/>
    </source>
</evidence>
<dbReference type="Pfam" id="PF12706">
    <property type="entry name" value="Lactamase_B_2"/>
    <property type="match status" value="1"/>
</dbReference>
<sequence>MKIKFLGTSAGWPLPRLGCKCELCSSSNSKDKRLRSSVLVNDSVLIDAGPDTYQKLRPIDPTLIKHVILTHYHADHTLGIWDLGHIYGETGKTKPTLYGTETTFSKISSPLDRQDLVEKTVKFEESLTLDTVEFSNFEVTHTKGTIAVVIKEASKKFIYIPDFKSIPENNLKYLANTDLLVIDGSSLYKKDETGGHESIETGLKLALDSGAKQVGFTHLGHKSGLHAKLETYVKTSGGEGFFIPYDSLEVTL</sequence>
<dbReference type="CDD" id="cd16279">
    <property type="entry name" value="metallo-hydrolase-like_MBL-fold"/>
    <property type="match status" value="1"/>
</dbReference>
<dbReference type="InterPro" id="IPR001279">
    <property type="entry name" value="Metallo-B-lactamas"/>
</dbReference>
<dbReference type="Gene3D" id="3.60.15.10">
    <property type="entry name" value="Ribonuclease Z/Hydroxyacylglutathione hydrolase-like"/>
    <property type="match status" value="1"/>
</dbReference>
<accession>A0A1G1WQG5</accession>
<dbReference type="AlphaFoldDB" id="A0A1G1WQG5"/>
<name>A0A1G1WQG5_9BACT</name>
<protein>
    <recommendedName>
        <fullName evidence="1">Metallo-beta-lactamase domain-containing protein</fullName>
    </recommendedName>
</protein>
<gene>
    <name evidence="2" type="ORF">A3J50_01935</name>
</gene>
<evidence type="ECO:0000259" key="1">
    <source>
        <dbReference type="SMART" id="SM00849"/>
    </source>
</evidence>
<dbReference type="Proteomes" id="UP000177821">
    <property type="component" value="Unassembled WGS sequence"/>
</dbReference>
<comment type="caution">
    <text evidence="2">The sequence shown here is derived from an EMBL/GenBank/DDBJ whole genome shotgun (WGS) entry which is preliminary data.</text>
</comment>
<dbReference type="PANTHER" id="PTHR42663">
    <property type="entry name" value="HYDROLASE C777.06C-RELATED-RELATED"/>
    <property type="match status" value="1"/>
</dbReference>